<evidence type="ECO:0000313" key="3">
    <source>
        <dbReference type="Proteomes" id="UP000007703"/>
    </source>
</evidence>
<accession>C4Y4I4</accession>
<dbReference type="InParanoid" id="C4Y4I4"/>
<dbReference type="VEuPathDB" id="FungiDB:CLUG_02556"/>
<dbReference type="KEGG" id="clu:CLUG_02556"/>
<feature type="chain" id="PRO_5005668201" evidence="1">
    <location>
        <begin position="23"/>
        <end position="160"/>
    </location>
</feature>
<dbReference type="HOGENOM" id="CLU_1651979_0_0_1"/>
<feature type="signal peptide" evidence="1">
    <location>
        <begin position="1"/>
        <end position="22"/>
    </location>
</feature>
<proteinExistence type="predicted"/>
<organism evidence="2 3">
    <name type="scientific">Clavispora lusitaniae (strain ATCC 42720)</name>
    <name type="common">Yeast</name>
    <name type="synonym">Candida lusitaniae</name>
    <dbReference type="NCBI Taxonomy" id="306902"/>
    <lineage>
        <taxon>Eukaryota</taxon>
        <taxon>Fungi</taxon>
        <taxon>Dikarya</taxon>
        <taxon>Ascomycota</taxon>
        <taxon>Saccharomycotina</taxon>
        <taxon>Pichiomycetes</taxon>
        <taxon>Metschnikowiaceae</taxon>
        <taxon>Clavispora</taxon>
    </lineage>
</organism>
<dbReference type="Proteomes" id="UP000007703">
    <property type="component" value="Unassembled WGS sequence"/>
</dbReference>
<evidence type="ECO:0000313" key="2">
    <source>
        <dbReference type="EMBL" id="EEQ38430.1"/>
    </source>
</evidence>
<reference evidence="2 3" key="1">
    <citation type="journal article" date="2009" name="Nature">
        <title>Evolution of pathogenicity and sexual reproduction in eight Candida genomes.</title>
        <authorList>
            <person name="Butler G."/>
            <person name="Rasmussen M.D."/>
            <person name="Lin M.F."/>
            <person name="Santos M.A."/>
            <person name="Sakthikumar S."/>
            <person name="Munro C.A."/>
            <person name="Rheinbay E."/>
            <person name="Grabherr M."/>
            <person name="Forche A."/>
            <person name="Reedy J.L."/>
            <person name="Agrafioti I."/>
            <person name="Arnaud M.B."/>
            <person name="Bates S."/>
            <person name="Brown A.J."/>
            <person name="Brunke S."/>
            <person name="Costanzo M.C."/>
            <person name="Fitzpatrick D.A."/>
            <person name="de Groot P.W."/>
            <person name="Harris D."/>
            <person name="Hoyer L.L."/>
            <person name="Hube B."/>
            <person name="Klis F.M."/>
            <person name="Kodira C."/>
            <person name="Lennard N."/>
            <person name="Logue M.E."/>
            <person name="Martin R."/>
            <person name="Neiman A.M."/>
            <person name="Nikolaou E."/>
            <person name="Quail M.A."/>
            <person name="Quinn J."/>
            <person name="Santos M.C."/>
            <person name="Schmitzberger F.F."/>
            <person name="Sherlock G."/>
            <person name="Shah P."/>
            <person name="Silverstein K.A."/>
            <person name="Skrzypek M.S."/>
            <person name="Soll D."/>
            <person name="Staggs R."/>
            <person name="Stansfield I."/>
            <person name="Stumpf M.P."/>
            <person name="Sudbery P.E."/>
            <person name="Srikantha T."/>
            <person name="Zeng Q."/>
            <person name="Berman J."/>
            <person name="Berriman M."/>
            <person name="Heitman J."/>
            <person name="Gow N.A."/>
            <person name="Lorenz M.C."/>
            <person name="Birren B.W."/>
            <person name="Kellis M."/>
            <person name="Cuomo C.A."/>
        </authorList>
    </citation>
    <scope>NUCLEOTIDE SEQUENCE [LARGE SCALE GENOMIC DNA]</scope>
    <source>
        <strain evidence="2 3">ATCC 42720</strain>
    </source>
</reference>
<name>C4Y4I4_CLAL4</name>
<gene>
    <name evidence="2" type="ORF">CLUG_02556</name>
</gene>
<protein>
    <submittedName>
        <fullName evidence="2">Uncharacterized protein</fullName>
    </submittedName>
</protein>
<dbReference type="AlphaFoldDB" id="C4Y4I4"/>
<dbReference type="EMBL" id="CH408078">
    <property type="protein sequence ID" value="EEQ38430.1"/>
    <property type="molecule type" value="Genomic_DNA"/>
</dbReference>
<keyword evidence="1" id="KW-0732">Signal</keyword>
<evidence type="ECO:0000256" key="1">
    <source>
        <dbReference type="SAM" id="SignalP"/>
    </source>
</evidence>
<sequence>MSLSLCTAQHLALVMFTNSVQSSLDKACLQAAKTQSGHGENKASWTIVNTTTVGHKEALSIMRSPSLSKDQSKDRSIRFLNHLNNNTLNSLSHLNLLTTLSNIVNSITSQSLWFRLLLRQQPQRNQCRNAEKLLHQLQATVKLLQSQSQLRSLISSFNTG</sequence>